<dbReference type="Pfam" id="PF00109">
    <property type="entry name" value="ketoacyl-synt"/>
    <property type="match status" value="1"/>
</dbReference>
<feature type="compositionally biased region" description="Low complexity" evidence="4">
    <location>
        <begin position="12"/>
        <end position="23"/>
    </location>
</feature>
<dbReference type="Pfam" id="PF02801">
    <property type="entry name" value="Ketoacyl-synt_C"/>
    <property type="match status" value="1"/>
</dbReference>
<comment type="similarity">
    <text evidence="1 3">Belongs to the thiolase-like superfamily. Beta-ketoacyl-ACP synthases family.</text>
</comment>
<dbReference type="PROSITE" id="PS52004">
    <property type="entry name" value="KS3_2"/>
    <property type="match status" value="1"/>
</dbReference>
<sequence>MSEEYGQERDAAPAPGRLLAPAARPWAPGPRDALVTGMGFCLPGAGDEPVRTAGQVWATAAVGTSHVERDGFHHGTVRGAREAFGELLPDIPSRYLRSYADVHLYGLVSLVEACRDAGLDHAAGALRGADVLTARAGVDSNYDSYRAWHDADPATISPRDAKSLFVRLLVAGTSSDVGPVQAALLGSTGANYTVSCGCASSSVLLGIARTMIASGQSDLVVVTGVDRFDTERVLHGHRLREVVEREAVVVRHNDDPPAAPRHDRPMRPYDTAGDCMNYGDGSVTLILESRAHAAARGARSHGAVLGQATTRSGLNSAVAIDTGGTGLAEAARRALGDHTSLERIPYVNGGGEGDALFTRIESNAVRSLWGEKSVQVMVSSQEACFGHSGAPLGNLGTALTLMMMREGEVCPTANCTVPSPVCSFAPVPGTKTRALEFDRALSFNYQVGGANSALLLGGGDAR</sequence>
<evidence type="ECO:0000256" key="4">
    <source>
        <dbReference type="SAM" id="MobiDB-lite"/>
    </source>
</evidence>
<keyword evidence="2 3" id="KW-0808">Transferase</keyword>
<accession>A0A0U3KXV0</accession>
<feature type="compositionally biased region" description="Basic and acidic residues" evidence="4">
    <location>
        <begin position="1"/>
        <end position="11"/>
    </location>
</feature>
<evidence type="ECO:0000313" key="7">
    <source>
        <dbReference type="Proteomes" id="UP000064183"/>
    </source>
</evidence>
<organism evidence="6 7">
    <name type="scientific">Streptomyces globisporus C-1027</name>
    <dbReference type="NCBI Taxonomy" id="1172567"/>
    <lineage>
        <taxon>Bacteria</taxon>
        <taxon>Bacillati</taxon>
        <taxon>Actinomycetota</taxon>
        <taxon>Actinomycetes</taxon>
        <taxon>Kitasatosporales</taxon>
        <taxon>Streptomycetaceae</taxon>
        <taxon>Streptomyces</taxon>
    </lineage>
</organism>
<reference evidence="6 7" key="1">
    <citation type="journal article" date="2012" name="J. Bacteriol.">
        <title>Draft genome sequence of Streptomyces globisporus C-1027, which produces an antitumor antibiotic consisting of a nine-membered enediyne with a chromoprotein.</title>
        <authorList>
            <person name="Wang L."/>
            <person name="Wang S."/>
            <person name="He Q."/>
            <person name="Yu T."/>
            <person name="Li Q."/>
            <person name="Hong B."/>
        </authorList>
    </citation>
    <scope>NUCLEOTIDE SEQUENCE [LARGE SCALE GENOMIC DNA]</scope>
    <source>
        <strain evidence="6 7">C-1027</strain>
    </source>
</reference>
<protein>
    <submittedName>
        <fullName evidence="6">Ketoacyl synthase</fullName>
    </submittedName>
</protein>
<name>A0A0U3KXV0_STRGL</name>
<dbReference type="SUPFAM" id="SSF53901">
    <property type="entry name" value="Thiolase-like"/>
    <property type="match status" value="2"/>
</dbReference>
<dbReference type="STRING" id="1172567.WQO_31985"/>
<dbReference type="RefSeq" id="WP_058954172.1">
    <property type="nucleotide sequence ID" value="NZ_CP013738.1"/>
</dbReference>
<evidence type="ECO:0000256" key="1">
    <source>
        <dbReference type="ARBA" id="ARBA00008467"/>
    </source>
</evidence>
<dbReference type="GO" id="GO:0004315">
    <property type="term" value="F:3-oxoacyl-[acyl-carrier-protein] synthase activity"/>
    <property type="evidence" value="ECO:0007669"/>
    <property type="project" value="TreeGrafter"/>
</dbReference>
<dbReference type="InterPro" id="IPR000794">
    <property type="entry name" value="Beta-ketoacyl_synthase"/>
</dbReference>
<proteinExistence type="inferred from homology"/>
<evidence type="ECO:0000313" key="6">
    <source>
        <dbReference type="EMBL" id="ALU97558.1"/>
    </source>
</evidence>
<dbReference type="InterPro" id="IPR020841">
    <property type="entry name" value="PKS_Beta-ketoAc_synthase_dom"/>
</dbReference>
<dbReference type="InterPro" id="IPR014030">
    <property type="entry name" value="Ketoacyl_synth_N"/>
</dbReference>
<evidence type="ECO:0000259" key="5">
    <source>
        <dbReference type="PROSITE" id="PS52004"/>
    </source>
</evidence>
<dbReference type="PANTHER" id="PTHR11712:SF336">
    <property type="entry name" value="3-OXOACYL-[ACYL-CARRIER-PROTEIN] SYNTHASE, MITOCHONDRIAL"/>
    <property type="match status" value="1"/>
</dbReference>
<dbReference type="Proteomes" id="UP000064183">
    <property type="component" value="Chromosome"/>
</dbReference>
<dbReference type="AlphaFoldDB" id="A0A0U3KXV0"/>
<feature type="domain" description="Ketosynthase family 3 (KS3)" evidence="5">
    <location>
        <begin position="30"/>
        <end position="458"/>
    </location>
</feature>
<dbReference type="InterPro" id="IPR014031">
    <property type="entry name" value="Ketoacyl_synth_C"/>
</dbReference>
<dbReference type="GO" id="GO:0006633">
    <property type="term" value="P:fatty acid biosynthetic process"/>
    <property type="evidence" value="ECO:0007669"/>
    <property type="project" value="TreeGrafter"/>
</dbReference>
<dbReference type="InterPro" id="IPR016039">
    <property type="entry name" value="Thiolase-like"/>
</dbReference>
<feature type="region of interest" description="Disordered" evidence="4">
    <location>
        <begin position="1"/>
        <end position="23"/>
    </location>
</feature>
<dbReference type="KEGG" id="sgb:WQO_31985"/>
<dbReference type="EMBL" id="CP013738">
    <property type="protein sequence ID" value="ALU97558.1"/>
    <property type="molecule type" value="Genomic_DNA"/>
</dbReference>
<dbReference type="Gene3D" id="3.40.47.10">
    <property type="match status" value="1"/>
</dbReference>
<gene>
    <name evidence="6" type="ORF">WQO_31985</name>
</gene>
<evidence type="ECO:0000256" key="3">
    <source>
        <dbReference type="RuleBase" id="RU003694"/>
    </source>
</evidence>
<dbReference type="PANTHER" id="PTHR11712">
    <property type="entry name" value="POLYKETIDE SYNTHASE-RELATED"/>
    <property type="match status" value="1"/>
</dbReference>
<evidence type="ECO:0000256" key="2">
    <source>
        <dbReference type="ARBA" id="ARBA00022679"/>
    </source>
</evidence>
<dbReference type="GeneID" id="27787057"/>